<keyword evidence="3" id="KW-1185">Reference proteome</keyword>
<comment type="caution">
    <text evidence="2">The sequence shown here is derived from an EMBL/GenBank/DDBJ whole genome shotgun (WGS) entry which is preliminary data.</text>
</comment>
<evidence type="ECO:0000313" key="2">
    <source>
        <dbReference type="EMBL" id="MDP0588792.1"/>
    </source>
</evidence>
<feature type="region of interest" description="Disordered" evidence="1">
    <location>
        <begin position="1"/>
        <end position="32"/>
    </location>
</feature>
<name>A0AA90SD30_9GAMM</name>
<sequence>MAKKKKVGSSLLEREQLNKSESDLRELEGQPQQQREYVLKLFRDNEEEHLLDLFDLSSGSDYNLTHKYLSLLWSYKGVSEVSSIPDEEYQQAISTILCVSQNIMDNWPSLTPKKVSRLGALINDSAILAQNK</sequence>
<dbReference type="AlphaFoldDB" id="A0AA90SD30"/>
<protein>
    <submittedName>
        <fullName evidence="2">Uncharacterized protein</fullName>
    </submittedName>
</protein>
<dbReference type="Proteomes" id="UP001178148">
    <property type="component" value="Unassembled WGS sequence"/>
</dbReference>
<reference evidence="2 3" key="1">
    <citation type="journal article" date="2023" name="bioRxiv">
        <title>An intranuclear bacterial parasite of deep-sea mussels expresses apoptosis inhibitors acquired from its host.</title>
        <authorList>
            <person name="Gonzalez Porras M.A."/>
            <person name="Assie A."/>
            <person name="Tietjen M."/>
            <person name="Violette M."/>
            <person name="Kleiner M."/>
            <person name="Gruber-Vodicka H."/>
            <person name="Dubilier N."/>
            <person name="Leisch N."/>
        </authorList>
    </citation>
    <scope>NUCLEOTIDE SEQUENCE [LARGE SCALE GENOMIC DNA]</scope>
    <source>
        <strain evidence="2">IAP13</strain>
    </source>
</reference>
<accession>A0AA90SD30</accession>
<gene>
    <name evidence="2" type="ORF">QS748_06180</name>
</gene>
<evidence type="ECO:0000313" key="3">
    <source>
        <dbReference type="Proteomes" id="UP001178148"/>
    </source>
</evidence>
<organism evidence="2 3">
    <name type="scientific">Candidatus Endonucleibacter bathymodioli</name>
    <dbReference type="NCBI Taxonomy" id="539814"/>
    <lineage>
        <taxon>Bacteria</taxon>
        <taxon>Pseudomonadati</taxon>
        <taxon>Pseudomonadota</taxon>
        <taxon>Gammaproteobacteria</taxon>
        <taxon>Oceanospirillales</taxon>
        <taxon>Endozoicomonadaceae</taxon>
        <taxon>Candidatus Endonucleibacter</taxon>
    </lineage>
</organism>
<dbReference type="EMBL" id="JASXSV010000007">
    <property type="protein sequence ID" value="MDP0588792.1"/>
    <property type="molecule type" value="Genomic_DNA"/>
</dbReference>
<proteinExistence type="predicted"/>
<feature type="compositionally biased region" description="Basic and acidic residues" evidence="1">
    <location>
        <begin position="12"/>
        <end position="28"/>
    </location>
</feature>
<evidence type="ECO:0000256" key="1">
    <source>
        <dbReference type="SAM" id="MobiDB-lite"/>
    </source>
</evidence>